<proteinExistence type="predicted"/>
<evidence type="ECO:0000313" key="2">
    <source>
        <dbReference type="EMBL" id="KAF8448796.1"/>
    </source>
</evidence>
<organism evidence="2 3">
    <name type="scientific">Boletus edulis BED1</name>
    <dbReference type="NCBI Taxonomy" id="1328754"/>
    <lineage>
        <taxon>Eukaryota</taxon>
        <taxon>Fungi</taxon>
        <taxon>Dikarya</taxon>
        <taxon>Basidiomycota</taxon>
        <taxon>Agaricomycotina</taxon>
        <taxon>Agaricomycetes</taxon>
        <taxon>Agaricomycetidae</taxon>
        <taxon>Boletales</taxon>
        <taxon>Boletineae</taxon>
        <taxon>Boletaceae</taxon>
        <taxon>Boletoideae</taxon>
        <taxon>Boletus</taxon>
    </lineage>
</organism>
<protein>
    <submittedName>
        <fullName evidence="2">Uncharacterized protein</fullName>
    </submittedName>
</protein>
<feature type="non-terminal residue" evidence="2">
    <location>
        <position position="1"/>
    </location>
</feature>
<name>A0AAD4C4D3_BOLED</name>
<dbReference type="AlphaFoldDB" id="A0AAD4C4D3"/>
<gene>
    <name evidence="2" type="ORF">L210DRAFT_3523147</name>
</gene>
<dbReference type="Proteomes" id="UP001194468">
    <property type="component" value="Unassembled WGS sequence"/>
</dbReference>
<reference evidence="2" key="2">
    <citation type="journal article" date="2020" name="Nat. Commun.">
        <title>Large-scale genome sequencing of mycorrhizal fungi provides insights into the early evolution of symbiotic traits.</title>
        <authorList>
            <person name="Miyauchi S."/>
            <person name="Kiss E."/>
            <person name="Kuo A."/>
            <person name="Drula E."/>
            <person name="Kohler A."/>
            <person name="Sanchez-Garcia M."/>
            <person name="Morin E."/>
            <person name="Andreopoulos B."/>
            <person name="Barry K.W."/>
            <person name="Bonito G."/>
            <person name="Buee M."/>
            <person name="Carver A."/>
            <person name="Chen C."/>
            <person name="Cichocki N."/>
            <person name="Clum A."/>
            <person name="Culley D."/>
            <person name="Crous P.W."/>
            <person name="Fauchery L."/>
            <person name="Girlanda M."/>
            <person name="Hayes R.D."/>
            <person name="Keri Z."/>
            <person name="LaButti K."/>
            <person name="Lipzen A."/>
            <person name="Lombard V."/>
            <person name="Magnuson J."/>
            <person name="Maillard F."/>
            <person name="Murat C."/>
            <person name="Nolan M."/>
            <person name="Ohm R.A."/>
            <person name="Pangilinan J."/>
            <person name="Pereira M.F."/>
            <person name="Perotto S."/>
            <person name="Peter M."/>
            <person name="Pfister S."/>
            <person name="Riley R."/>
            <person name="Sitrit Y."/>
            <person name="Stielow J.B."/>
            <person name="Szollosi G."/>
            <person name="Zifcakova L."/>
            <person name="Stursova M."/>
            <person name="Spatafora J.W."/>
            <person name="Tedersoo L."/>
            <person name="Vaario L.M."/>
            <person name="Yamada A."/>
            <person name="Yan M."/>
            <person name="Wang P."/>
            <person name="Xu J."/>
            <person name="Bruns T."/>
            <person name="Baldrian P."/>
            <person name="Vilgalys R."/>
            <person name="Dunand C."/>
            <person name="Henrissat B."/>
            <person name="Grigoriev I.V."/>
            <person name="Hibbett D."/>
            <person name="Nagy L.G."/>
            <person name="Martin F.M."/>
        </authorList>
    </citation>
    <scope>NUCLEOTIDE SEQUENCE</scope>
    <source>
        <strain evidence="2">BED1</strain>
    </source>
</reference>
<feature type="region of interest" description="Disordered" evidence="1">
    <location>
        <begin position="36"/>
        <end position="69"/>
    </location>
</feature>
<evidence type="ECO:0000313" key="3">
    <source>
        <dbReference type="Proteomes" id="UP001194468"/>
    </source>
</evidence>
<dbReference type="EMBL" id="WHUW01000003">
    <property type="protein sequence ID" value="KAF8448796.1"/>
    <property type="molecule type" value="Genomic_DNA"/>
</dbReference>
<sequence>EKKERPGSENGWVLKGRSISTGSDIHWATASIRASRCRPSSSIEERVHNAPATFETRNSQGDSRTLPGL</sequence>
<accession>A0AAD4C4D3</accession>
<keyword evidence="3" id="KW-1185">Reference proteome</keyword>
<evidence type="ECO:0000256" key="1">
    <source>
        <dbReference type="SAM" id="MobiDB-lite"/>
    </source>
</evidence>
<comment type="caution">
    <text evidence="2">The sequence shown here is derived from an EMBL/GenBank/DDBJ whole genome shotgun (WGS) entry which is preliminary data.</text>
</comment>
<reference evidence="2" key="1">
    <citation type="submission" date="2019-10" db="EMBL/GenBank/DDBJ databases">
        <authorList>
            <consortium name="DOE Joint Genome Institute"/>
            <person name="Kuo A."/>
            <person name="Miyauchi S."/>
            <person name="Kiss E."/>
            <person name="Drula E."/>
            <person name="Kohler A."/>
            <person name="Sanchez-Garcia M."/>
            <person name="Andreopoulos B."/>
            <person name="Barry K.W."/>
            <person name="Bonito G."/>
            <person name="Buee M."/>
            <person name="Carver A."/>
            <person name="Chen C."/>
            <person name="Cichocki N."/>
            <person name="Clum A."/>
            <person name="Culley D."/>
            <person name="Crous P.W."/>
            <person name="Fauchery L."/>
            <person name="Girlanda M."/>
            <person name="Hayes R."/>
            <person name="Keri Z."/>
            <person name="LaButti K."/>
            <person name="Lipzen A."/>
            <person name="Lombard V."/>
            <person name="Magnuson J."/>
            <person name="Maillard F."/>
            <person name="Morin E."/>
            <person name="Murat C."/>
            <person name="Nolan M."/>
            <person name="Ohm R."/>
            <person name="Pangilinan J."/>
            <person name="Pereira M."/>
            <person name="Perotto S."/>
            <person name="Peter M."/>
            <person name="Riley R."/>
            <person name="Sitrit Y."/>
            <person name="Stielow B."/>
            <person name="Szollosi G."/>
            <person name="Zifcakova L."/>
            <person name="Stursova M."/>
            <person name="Spatafora J.W."/>
            <person name="Tedersoo L."/>
            <person name="Vaario L.-M."/>
            <person name="Yamada A."/>
            <person name="Yan M."/>
            <person name="Wang P."/>
            <person name="Xu J."/>
            <person name="Bruns T."/>
            <person name="Baldrian P."/>
            <person name="Vilgalys R."/>
            <person name="Henrissat B."/>
            <person name="Grigoriev I.V."/>
            <person name="Hibbett D."/>
            <person name="Nagy L.G."/>
            <person name="Martin F.M."/>
        </authorList>
    </citation>
    <scope>NUCLEOTIDE SEQUENCE</scope>
    <source>
        <strain evidence="2">BED1</strain>
    </source>
</reference>